<name>A0AAV7S222_PLEWA</name>
<organism evidence="2 3">
    <name type="scientific">Pleurodeles waltl</name>
    <name type="common">Iberian ribbed newt</name>
    <dbReference type="NCBI Taxonomy" id="8319"/>
    <lineage>
        <taxon>Eukaryota</taxon>
        <taxon>Metazoa</taxon>
        <taxon>Chordata</taxon>
        <taxon>Craniata</taxon>
        <taxon>Vertebrata</taxon>
        <taxon>Euteleostomi</taxon>
        <taxon>Amphibia</taxon>
        <taxon>Batrachia</taxon>
        <taxon>Caudata</taxon>
        <taxon>Salamandroidea</taxon>
        <taxon>Salamandridae</taxon>
        <taxon>Pleurodelinae</taxon>
        <taxon>Pleurodeles</taxon>
    </lineage>
</organism>
<feature type="region of interest" description="Disordered" evidence="1">
    <location>
        <begin position="86"/>
        <end position="111"/>
    </location>
</feature>
<feature type="compositionally biased region" description="Basic and acidic residues" evidence="1">
    <location>
        <begin position="88"/>
        <end position="106"/>
    </location>
</feature>
<protein>
    <submittedName>
        <fullName evidence="2">Uncharacterized protein</fullName>
    </submittedName>
</protein>
<dbReference type="AlphaFoldDB" id="A0AAV7S222"/>
<dbReference type="EMBL" id="JANPWB010000009">
    <property type="protein sequence ID" value="KAJ1157083.1"/>
    <property type="molecule type" value="Genomic_DNA"/>
</dbReference>
<evidence type="ECO:0000256" key="1">
    <source>
        <dbReference type="SAM" id="MobiDB-lite"/>
    </source>
</evidence>
<gene>
    <name evidence="2" type="ORF">NDU88_009798</name>
</gene>
<dbReference type="Proteomes" id="UP001066276">
    <property type="component" value="Chromosome 5"/>
</dbReference>
<accession>A0AAV7S222</accession>
<keyword evidence="3" id="KW-1185">Reference proteome</keyword>
<feature type="region of interest" description="Disordered" evidence="1">
    <location>
        <begin position="131"/>
        <end position="150"/>
    </location>
</feature>
<evidence type="ECO:0000313" key="2">
    <source>
        <dbReference type="EMBL" id="KAJ1157083.1"/>
    </source>
</evidence>
<reference evidence="2" key="1">
    <citation type="journal article" date="2022" name="bioRxiv">
        <title>Sequencing and chromosome-scale assembly of the giantPleurodeles waltlgenome.</title>
        <authorList>
            <person name="Brown T."/>
            <person name="Elewa A."/>
            <person name="Iarovenko S."/>
            <person name="Subramanian E."/>
            <person name="Araus A.J."/>
            <person name="Petzold A."/>
            <person name="Susuki M."/>
            <person name="Suzuki K.-i.T."/>
            <person name="Hayashi T."/>
            <person name="Toyoda A."/>
            <person name="Oliveira C."/>
            <person name="Osipova E."/>
            <person name="Leigh N.D."/>
            <person name="Simon A."/>
            <person name="Yun M.H."/>
        </authorList>
    </citation>
    <scope>NUCLEOTIDE SEQUENCE</scope>
    <source>
        <strain evidence="2">20211129_DDA</strain>
        <tissue evidence="2">Liver</tissue>
    </source>
</reference>
<proteinExistence type="predicted"/>
<comment type="caution">
    <text evidence="2">The sequence shown here is derived from an EMBL/GenBank/DDBJ whole genome shotgun (WGS) entry which is preliminary data.</text>
</comment>
<evidence type="ECO:0000313" key="3">
    <source>
        <dbReference type="Proteomes" id="UP001066276"/>
    </source>
</evidence>
<sequence>MFRALPVIVAVSESFDRGGVSERRVPLLAPRRILRRVGGFGSPGAGRQASQLLLGLGRLEGLLAQGLPLRTACLIGMAALLGASPGGRGERRLPCLGSDRRSDRTADPLVPSASLHLGDAACSRSGTWGLPPSGLSPGGPGASGLDFPYA</sequence>